<dbReference type="EMBL" id="JAWJWE010000003">
    <property type="protein sequence ID" value="KAK6639886.1"/>
    <property type="molecule type" value="Genomic_DNA"/>
</dbReference>
<sequence length="124" mass="14861">MEHDRKVEPTDSFIQADTAPYLDEKIIFSAADSTENYFVSSIETDDTLKRSSKINRREINSNQLDYYKAWRDYKRKNKAAKRKKRQKKRQIFEIYRDENYCTVDSWTDDEEFNYSDCKSCGVLL</sequence>
<protein>
    <submittedName>
        <fullName evidence="1">Uncharacterized protein</fullName>
    </submittedName>
</protein>
<reference evidence="1 2" key="1">
    <citation type="submission" date="2023-10" db="EMBL/GenBank/DDBJ databases">
        <title>Genomes of two closely related lineages of the louse Polyplax serrata with different host specificities.</title>
        <authorList>
            <person name="Martinu J."/>
            <person name="Tarabai H."/>
            <person name="Stefka J."/>
            <person name="Hypsa V."/>
        </authorList>
    </citation>
    <scope>NUCLEOTIDE SEQUENCE [LARGE SCALE GENOMIC DNA]</scope>
    <source>
        <strain evidence="1">HR10_N</strain>
    </source>
</reference>
<comment type="caution">
    <text evidence="1">The sequence shown here is derived from an EMBL/GenBank/DDBJ whole genome shotgun (WGS) entry which is preliminary data.</text>
</comment>
<gene>
    <name evidence="1" type="ORF">RUM43_008161</name>
</gene>
<proteinExistence type="predicted"/>
<dbReference type="Proteomes" id="UP001372834">
    <property type="component" value="Unassembled WGS sequence"/>
</dbReference>
<organism evidence="1 2">
    <name type="scientific">Polyplax serrata</name>
    <name type="common">Common mouse louse</name>
    <dbReference type="NCBI Taxonomy" id="468196"/>
    <lineage>
        <taxon>Eukaryota</taxon>
        <taxon>Metazoa</taxon>
        <taxon>Ecdysozoa</taxon>
        <taxon>Arthropoda</taxon>
        <taxon>Hexapoda</taxon>
        <taxon>Insecta</taxon>
        <taxon>Pterygota</taxon>
        <taxon>Neoptera</taxon>
        <taxon>Paraneoptera</taxon>
        <taxon>Psocodea</taxon>
        <taxon>Troctomorpha</taxon>
        <taxon>Phthiraptera</taxon>
        <taxon>Anoplura</taxon>
        <taxon>Polyplacidae</taxon>
        <taxon>Polyplax</taxon>
    </lineage>
</organism>
<name>A0AAN8SAB4_POLSC</name>
<evidence type="ECO:0000313" key="1">
    <source>
        <dbReference type="EMBL" id="KAK6639886.1"/>
    </source>
</evidence>
<dbReference type="AlphaFoldDB" id="A0AAN8SAB4"/>
<accession>A0AAN8SAB4</accession>
<evidence type="ECO:0000313" key="2">
    <source>
        <dbReference type="Proteomes" id="UP001372834"/>
    </source>
</evidence>